<name>A0A0F9NVM8_9ZZZZ</name>
<dbReference type="AlphaFoldDB" id="A0A0F9NVM8"/>
<gene>
    <name evidence="2" type="ORF">LCGC14_1213620</name>
</gene>
<evidence type="ECO:0000256" key="1">
    <source>
        <dbReference type="SAM" id="Phobius"/>
    </source>
</evidence>
<organism evidence="2">
    <name type="scientific">marine sediment metagenome</name>
    <dbReference type="NCBI Taxonomy" id="412755"/>
    <lineage>
        <taxon>unclassified sequences</taxon>
        <taxon>metagenomes</taxon>
        <taxon>ecological metagenomes</taxon>
    </lineage>
</organism>
<comment type="caution">
    <text evidence="2">The sequence shown here is derived from an EMBL/GenBank/DDBJ whole genome shotgun (WGS) entry which is preliminary data.</text>
</comment>
<reference evidence="2" key="1">
    <citation type="journal article" date="2015" name="Nature">
        <title>Complex archaea that bridge the gap between prokaryotes and eukaryotes.</title>
        <authorList>
            <person name="Spang A."/>
            <person name="Saw J.H."/>
            <person name="Jorgensen S.L."/>
            <person name="Zaremba-Niedzwiedzka K."/>
            <person name="Martijn J."/>
            <person name="Lind A.E."/>
            <person name="van Eijk R."/>
            <person name="Schleper C."/>
            <person name="Guy L."/>
            <person name="Ettema T.J."/>
        </authorList>
    </citation>
    <scope>NUCLEOTIDE SEQUENCE</scope>
</reference>
<evidence type="ECO:0000313" key="2">
    <source>
        <dbReference type="EMBL" id="KKM92925.1"/>
    </source>
</evidence>
<keyword evidence="1" id="KW-0812">Transmembrane</keyword>
<protein>
    <submittedName>
        <fullName evidence="2">Uncharacterized protein</fullName>
    </submittedName>
</protein>
<proteinExistence type="predicted"/>
<sequence length="57" mass="6578">MANKAIERKCLNWPFRLVAVPFILLGMAFIWIARMIEGFGNRAEGIAFDYCEVKVTR</sequence>
<accession>A0A0F9NVM8</accession>
<keyword evidence="1" id="KW-1133">Transmembrane helix</keyword>
<feature type="transmembrane region" description="Helical" evidence="1">
    <location>
        <begin position="13"/>
        <end position="33"/>
    </location>
</feature>
<dbReference type="EMBL" id="LAZR01006334">
    <property type="protein sequence ID" value="KKM92925.1"/>
    <property type="molecule type" value="Genomic_DNA"/>
</dbReference>
<keyword evidence="1" id="KW-0472">Membrane</keyword>